<keyword evidence="4" id="KW-1185">Reference proteome</keyword>
<dbReference type="Proteomes" id="UP000232323">
    <property type="component" value="Unassembled WGS sequence"/>
</dbReference>
<name>A0A250XUM8_9CHLO</name>
<evidence type="ECO:0000259" key="2">
    <source>
        <dbReference type="Pfam" id="PF03703"/>
    </source>
</evidence>
<evidence type="ECO:0000313" key="3">
    <source>
        <dbReference type="EMBL" id="GAX86610.1"/>
    </source>
</evidence>
<accession>A0A250XUM8</accession>
<dbReference type="AlphaFoldDB" id="A0A250XUM8"/>
<keyword evidence="1" id="KW-0812">Transmembrane</keyword>
<evidence type="ECO:0000256" key="1">
    <source>
        <dbReference type="SAM" id="Phobius"/>
    </source>
</evidence>
<dbReference type="InterPro" id="IPR005182">
    <property type="entry name" value="YdbS-like_PH"/>
</dbReference>
<gene>
    <name evidence="3" type="ORF">CEUSTIGMA_g14018.t1</name>
</gene>
<comment type="caution">
    <text evidence="3">The sequence shown here is derived from an EMBL/GenBank/DDBJ whole genome shotgun (WGS) entry which is preliminary data.</text>
</comment>
<keyword evidence="1" id="KW-0472">Membrane</keyword>
<dbReference type="OrthoDB" id="3001at2759"/>
<dbReference type="EMBL" id="BEGY01000400">
    <property type="protein sequence ID" value="GAX86610.1"/>
    <property type="molecule type" value="Genomic_DNA"/>
</dbReference>
<keyword evidence="1" id="KW-1133">Transmembrane helix</keyword>
<feature type="domain" description="YdbS-like PH" evidence="2">
    <location>
        <begin position="47"/>
        <end position="118"/>
    </location>
</feature>
<protein>
    <recommendedName>
        <fullName evidence="2">YdbS-like PH domain-containing protein</fullName>
    </recommendedName>
</protein>
<dbReference type="STRING" id="1157962.A0A250XUM8"/>
<evidence type="ECO:0000313" key="4">
    <source>
        <dbReference type="Proteomes" id="UP000232323"/>
    </source>
</evidence>
<dbReference type="PANTHER" id="PTHR35688:SF2">
    <property type="entry name" value="NAD(P)-LINKED OXIDOREDUCTASE SUPERFAMILY PROTEIN"/>
    <property type="match status" value="1"/>
</dbReference>
<dbReference type="PANTHER" id="PTHR35688">
    <property type="entry name" value="NAD(P)-LINKED OXIDOREDUCTASE SUPERFAMILY PROTEIN"/>
    <property type="match status" value="1"/>
</dbReference>
<proteinExistence type="predicted"/>
<organism evidence="3 4">
    <name type="scientific">Chlamydomonas eustigma</name>
    <dbReference type="NCBI Taxonomy" id="1157962"/>
    <lineage>
        <taxon>Eukaryota</taxon>
        <taxon>Viridiplantae</taxon>
        <taxon>Chlorophyta</taxon>
        <taxon>core chlorophytes</taxon>
        <taxon>Chlorophyceae</taxon>
        <taxon>CS clade</taxon>
        <taxon>Chlamydomonadales</taxon>
        <taxon>Chlamydomonadaceae</taxon>
        <taxon>Chlamydomonas</taxon>
    </lineage>
</organism>
<sequence length="125" mass="14498">MLQLLLLLQVFMEGHLGSNVELLISMALTATLIFAPLTIASLGRRLWLNYKFTNKRFVITNTSPLFKREIQIAYSEMREVRSAPRALGAWGDMVIFTKRGERIELIGMEKYQDIKYHIDKCLYTI</sequence>
<reference evidence="3 4" key="1">
    <citation type="submission" date="2017-08" db="EMBL/GenBank/DDBJ databases">
        <title>Acidophilic green algal genome provides insights into adaptation to an acidic environment.</title>
        <authorList>
            <person name="Hirooka S."/>
            <person name="Hirose Y."/>
            <person name="Kanesaki Y."/>
            <person name="Higuchi S."/>
            <person name="Fujiwara T."/>
            <person name="Onuma R."/>
            <person name="Era A."/>
            <person name="Ohbayashi R."/>
            <person name="Uzuka A."/>
            <person name="Nozaki H."/>
            <person name="Yoshikawa H."/>
            <person name="Miyagishima S.Y."/>
        </authorList>
    </citation>
    <scope>NUCLEOTIDE SEQUENCE [LARGE SCALE GENOMIC DNA]</scope>
    <source>
        <strain evidence="3 4">NIES-2499</strain>
    </source>
</reference>
<dbReference type="Pfam" id="PF03703">
    <property type="entry name" value="bPH_2"/>
    <property type="match status" value="1"/>
</dbReference>
<feature type="transmembrane region" description="Helical" evidence="1">
    <location>
        <begin position="22"/>
        <end position="42"/>
    </location>
</feature>